<dbReference type="EMBL" id="RAPK01000011">
    <property type="protein sequence ID" value="RKD69686.1"/>
    <property type="molecule type" value="Genomic_DNA"/>
</dbReference>
<evidence type="ECO:0000313" key="2">
    <source>
        <dbReference type="Proteomes" id="UP000285120"/>
    </source>
</evidence>
<comment type="caution">
    <text evidence="1">The sequence shown here is derived from an EMBL/GenBank/DDBJ whole genome shotgun (WGS) entry which is preliminary data.</text>
</comment>
<organism evidence="1 2">
    <name type="scientific">Sinobaca qinghaiensis</name>
    <dbReference type="NCBI Taxonomy" id="342944"/>
    <lineage>
        <taxon>Bacteria</taxon>
        <taxon>Bacillati</taxon>
        <taxon>Bacillota</taxon>
        <taxon>Bacilli</taxon>
        <taxon>Bacillales</taxon>
        <taxon>Sporolactobacillaceae</taxon>
        <taxon>Sinobaca</taxon>
    </lineage>
</organism>
<name>A0A419UX36_9BACL</name>
<protein>
    <submittedName>
        <fullName evidence="1">Uncharacterized protein</fullName>
    </submittedName>
</protein>
<dbReference type="AlphaFoldDB" id="A0A419UX36"/>
<dbReference type="RefSeq" id="WP_120194245.1">
    <property type="nucleotide sequence ID" value="NZ_RAPK01000011.1"/>
</dbReference>
<gene>
    <name evidence="1" type="ORF">ATL39_3112</name>
</gene>
<accession>A0A419UX36</accession>
<dbReference type="Proteomes" id="UP000285120">
    <property type="component" value="Unassembled WGS sequence"/>
</dbReference>
<reference evidence="1 2" key="1">
    <citation type="submission" date="2018-09" db="EMBL/GenBank/DDBJ databases">
        <title>Genomic Encyclopedia of Archaeal and Bacterial Type Strains, Phase II (KMG-II): from individual species to whole genera.</title>
        <authorList>
            <person name="Goeker M."/>
        </authorList>
    </citation>
    <scope>NUCLEOTIDE SEQUENCE [LARGE SCALE GENOMIC DNA]</scope>
    <source>
        <strain evidence="1 2">DSM 17008</strain>
    </source>
</reference>
<sequence>MKYSMRYAVYEEMLAALKRPPNDMEDLLFQASQHAEVARIAPFYGFYLYPHEWLHYSLQNKDPLAAELNLAMLIALDAPTLEADPKMLLYFSIAASSQNSEVNEQSLSVAFKTTMLFQTFIYLQNKVSHLEQDDHFSMRKYKNRLKQIDSN</sequence>
<dbReference type="OrthoDB" id="2679642at2"/>
<keyword evidence="2" id="KW-1185">Reference proteome</keyword>
<evidence type="ECO:0000313" key="1">
    <source>
        <dbReference type="EMBL" id="RKD69686.1"/>
    </source>
</evidence>
<proteinExistence type="predicted"/>